<dbReference type="EMBL" id="NIQC01000011">
    <property type="protein sequence ID" value="OWZ83850.1"/>
    <property type="molecule type" value="Genomic_DNA"/>
</dbReference>
<dbReference type="Proteomes" id="UP000214588">
    <property type="component" value="Unassembled WGS sequence"/>
</dbReference>
<name>A0A226C0E7_9FIRM</name>
<dbReference type="SUPFAM" id="SSF53146">
    <property type="entry name" value="Nitrogenase accessory factor-like"/>
    <property type="match status" value="1"/>
</dbReference>
<dbReference type="PANTHER" id="PTHR42983">
    <property type="entry name" value="DINITROGENASE IRON-MOLYBDENUM COFACTOR PROTEIN-RELATED"/>
    <property type="match status" value="1"/>
</dbReference>
<evidence type="ECO:0000313" key="2">
    <source>
        <dbReference type="EMBL" id="OWZ83850.1"/>
    </source>
</evidence>
<protein>
    <submittedName>
        <fullName evidence="2">Dinitrogenase iron-molybdenum cofactor biosynthesis protein</fullName>
    </submittedName>
</protein>
<proteinExistence type="predicted"/>
<keyword evidence="3" id="KW-1185">Reference proteome</keyword>
<dbReference type="InterPro" id="IPR036105">
    <property type="entry name" value="DiNase_FeMo-co_biosyn_sf"/>
</dbReference>
<dbReference type="InterPro" id="IPR033913">
    <property type="entry name" value="MTH1175_dom"/>
</dbReference>
<feature type="domain" description="Dinitrogenase iron-molybdenum cofactor biosynthesis" evidence="1">
    <location>
        <begin position="12"/>
        <end position="101"/>
    </location>
</feature>
<dbReference type="PANTHER" id="PTHR42983:SF1">
    <property type="entry name" value="IRON-MOLYBDENUM PROTEIN"/>
    <property type="match status" value="1"/>
</dbReference>
<dbReference type="InterPro" id="IPR003731">
    <property type="entry name" value="Di-Nase_FeMo-co_biosynth"/>
</dbReference>
<dbReference type="Pfam" id="PF02579">
    <property type="entry name" value="Nitro_FeMo-Co"/>
    <property type="match status" value="1"/>
</dbReference>
<evidence type="ECO:0000313" key="3">
    <source>
        <dbReference type="Proteomes" id="UP000214588"/>
    </source>
</evidence>
<gene>
    <name evidence="2" type="ORF">CDO51_06340</name>
</gene>
<dbReference type="RefSeq" id="WP_089023457.1">
    <property type="nucleotide sequence ID" value="NZ_NIQC01000011.1"/>
</dbReference>
<accession>A0A226C0E7</accession>
<dbReference type="OrthoDB" id="9807451at2"/>
<dbReference type="Gene3D" id="3.30.420.130">
    <property type="entry name" value="Dinitrogenase iron-molybdenum cofactor biosynthesis domain"/>
    <property type="match status" value="1"/>
</dbReference>
<comment type="caution">
    <text evidence="2">The sequence shown here is derived from an EMBL/GenBank/DDBJ whole genome shotgun (WGS) entry which is preliminary data.</text>
</comment>
<organism evidence="2 3">
    <name type="scientific">Natranaerobius trueperi</name>
    <dbReference type="NCBI Taxonomy" id="759412"/>
    <lineage>
        <taxon>Bacteria</taxon>
        <taxon>Bacillati</taxon>
        <taxon>Bacillota</taxon>
        <taxon>Clostridia</taxon>
        <taxon>Natranaerobiales</taxon>
        <taxon>Natranaerobiaceae</taxon>
        <taxon>Natranaerobius</taxon>
    </lineage>
</organism>
<reference evidence="2 3" key="1">
    <citation type="submission" date="2017-06" db="EMBL/GenBank/DDBJ databases">
        <title>Draft Genome Sequence of Natranaerobius trueperi halophilic, alkalithermophilic bacteria from soda lakes.</title>
        <authorList>
            <person name="Zhao B."/>
        </authorList>
    </citation>
    <scope>NUCLEOTIDE SEQUENCE [LARGE SCALE GENOMIC DNA]</scope>
    <source>
        <strain evidence="2 3">DSM 18760</strain>
    </source>
</reference>
<evidence type="ECO:0000259" key="1">
    <source>
        <dbReference type="Pfam" id="PF02579"/>
    </source>
</evidence>
<sequence>MIAITSQGKDLDSQINSRFGRCEYIIFYDQETKDYEAKENPSRHAAGGAGISTAQFLSDNNVKVLITGNVGPKAMRVLNAAEIKVFTKASNTVKEALVDYEKGKLKQTEEATTN</sequence>
<dbReference type="CDD" id="cd00851">
    <property type="entry name" value="MTH1175"/>
    <property type="match status" value="1"/>
</dbReference>
<dbReference type="AlphaFoldDB" id="A0A226C0E7"/>